<dbReference type="Proteomes" id="UP000005326">
    <property type="component" value="Unassembled WGS sequence"/>
</dbReference>
<protein>
    <submittedName>
        <fullName evidence="1">Uncharacterized protein</fullName>
    </submittedName>
</protein>
<sequence length="54" mass="5880">MVVRQSLRLDGRKVCNIKMVGISQAESNKATVCALPSIHLPLTREASVIVLFEG</sequence>
<organism evidence="1 2">
    <name type="scientific">[Eubacterium] siraeum DSM 15702</name>
    <dbReference type="NCBI Taxonomy" id="428128"/>
    <lineage>
        <taxon>Bacteria</taxon>
        <taxon>Bacillati</taxon>
        <taxon>Bacillota</taxon>
        <taxon>Clostridia</taxon>
        <taxon>Eubacteriales</taxon>
        <taxon>Oscillospiraceae</taxon>
        <taxon>Oscillospiraceae incertae sedis</taxon>
    </lineage>
</organism>
<evidence type="ECO:0000313" key="1">
    <source>
        <dbReference type="EMBL" id="EDS00885.1"/>
    </source>
</evidence>
<dbReference type="AlphaFoldDB" id="B0MMV7"/>
<gene>
    <name evidence="1" type="ORF">EUBSIR_01167</name>
</gene>
<dbReference type="EMBL" id="ABCA03000044">
    <property type="protein sequence ID" value="EDS00885.1"/>
    <property type="molecule type" value="Genomic_DNA"/>
</dbReference>
<reference evidence="1" key="2">
    <citation type="submission" date="2014-06" db="EMBL/GenBank/DDBJ databases">
        <title>Draft genome sequence of Eubacterium siraeum (DSM 15702).</title>
        <authorList>
            <person name="Sudarsanam P."/>
            <person name="Ley R."/>
            <person name="Guruge J."/>
            <person name="Turnbaugh P.J."/>
            <person name="Mahowald M."/>
            <person name="Liep D."/>
            <person name="Gordon J."/>
        </authorList>
    </citation>
    <scope>NUCLEOTIDE SEQUENCE</scope>
    <source>
        <strain evidence="1">DSM 15702</strain>
    </source>
</reference>
<name>B0MMV7_9FIRM</name>
<evidence type="ECO:0000313" key="2">
    <source>
        <dbReference type="Proteomes" id="UP000005326"/>
    </source>
</evidence>
<comment type="caution">
    <text evidence="1">The sequence shown here is derived from an EMBL/GenBank/DDBJ whole genome shotgun (WGS) entry which is preliminary data.</text>
</comment>
<keyword evidence="2" id="KW-1185">Reference proteome</keyword>
<proteinExistence type="predicted"/>
<accession>B0MMV7</accession>
<reference evidence="1" key="1">
    <citation type="submission" date="2007-10" db="EMBL/GenBank/DDBJ databases">
        <authorList>
            <person name="Fulton L."/>
            <person name="Clifton S."/>
            <person name="Fulton B."/>
            <person name="Xu J."/>
            <person name="Minx P."/>
            <person name="Pepin K.H."/>
            <person name="Johnson M."/>
            <person name="Thiruvilangam P."/>
            <person name="Bhonagiri V."/>
            <person name="Nash W.E."/>
            <person name="Mardis E.R."/>
            <person name="Wilson R.K."/>
        </authorList>
    </citation>
    <scope>NUCLEOTIDE SEQUENCE [LARGE SCALE GENOMIC DNA]</scope>
    <source>
        <strain evidence="1">DSM 15702</strain>
    </source>
</reference>